<reference evidence="5" key="1">
    <citation type="submission" date="2021-12" db="EMBL/GenBank/DDBJ databases">
        <authorList>
            <person name="Martin H S."/>
        </authorList>
    </citation>
    <scope>NUCLEOTIDE SEQUENCE</scope>
</reference>
<dbReference type="Gene3D" id="3.40.50.10190">
    <property type="entry name" value="BRCT domain"/>
    <property type="match status" value="2"/>
</dbReference>
<dbReference type="GO" id="GO:0031436">
    <property type="term" value="C:BRCA1-BARD1 complex"/>
    <property type="evidence" value="ECO:0007669"/>
    <property type="project" value="TreeGrafter"/>
</dbReference>
<evidence type="ECO:0000256" key="3">
    <source>
        <dbReference type="SAM" id="MobiDB-lite"/>
    </source>
</evidence>
<dbReference type="Pfam" id="PF00023">
    <property type="entry name" value="Ank"/>
    <property type="match status" value="1"/>
</dbReference>
<dbReference type="GO" id="GO:0004842">
    <property type="term" value="F:ubiquitin-protein transferase activity"/>
    <property type="evidence" value="ECO:0007669"/>
    <property type="project" value="TreeGrafter"/>
</dbReference>
<dbReference type="SUPFAM" id="SSF48403">
    <property type="entry name" value="Ankyrin repeat"/>
    <property type="match status" value="1"/>
</dbReference>
<dbReference type="InterPro" id="IPR002110">
    <property type="entry name" value="Ankyrin_rpt"/>
</dbReference>
<feature type="domain" description="BRCT" evidence="4">
    <location>
        <begin position="311"/>
        <end position="394"/>
    </location>
</feature>
<dbReference type="Pfam" id="PF12796">
    <property type="entry name" value="Ank_2"/>
    <property type="match status" value="1"/>
</dbReference>
<dbReference type="InterPro" id="IPR013083">
    <property type="entry name" value="Znf_RING/FYVE/PHD"/>
</dbReference>
<keyword evidence="2" id="KW-0040">ANK repeat</keyword>
<dbReference type="SUPFAM" id="SSF57850">
    <property type="entry name" value="RING/U-box"/>
    <property type="match status" value="1"/>
</dbReference>
<dbReference type="GO" id="GO:0070531">
    <property type="term" value="C:BRCA1-A complex"/>
    <property type="evidence" value="ECO:0007669"/>
    <property type="project" value="TreeGrafter"/>
</dbReference>
<feature type="compositionally biased region" description="Polar residues" evidence="3">
    <location>
        <begin position="96"/>
        <end position="107"/>
    </location>
</feature>
<name>A0A8J9YGW4_9NEOP</name>
<dbReference type="Gene3D" id="1.25.40.20">
    <property type="entry name" value="Ankyrin repeat-containing domain"/>
    <property type="match status" value="1"/>
</dbReference>
<keyword evidence="6" id="KW-1185">Reference proteome</keyword>
<dbReference type="InterPro" id="IPR036770">
    <property type="entry name" value="Ankyrin_rpt-contain_sf"/>
</dbReference>
<feature type="domain" description="BRCT" evidence="4">
    <location>
        <begin position="426"/>
        <end position="531"/>
    </location>
</feature>
<dbReference type="PRINTS" id="PR01415">
    <property type="entry name" value="ANKYRIN"/>
</dbReference>
<dbReference type="Proteomes" id="UP000838878">
    <property type="component" value="Chromosome 8"/>
</dbReference>
<evidence type="ECO:0000313" key="5">
    <source>
        <dbReference type="EMBL" id="CAH0730409.1"/>
    </source>
</evidence>
<evidence type="ECO:0000313" key="6">
    <source>
        <dbReference type="Proteomes" id="UP000838878"/>
    </source>
</evidence>
<dbReference type="PANTHER" id="PTHR24171">
    <property type="entry name" value="ANKYRIN REPEAT DOMAIN-CONTAINING PROTEIN 39-RELATED"/>
    <property type="match status" value="1"/>
</dbReference>
<dbReference type="SMART" id="SM00292">
    <property type="entry name" value="BRCT"/>
    <property type="match status" value="2"/>
</dbReference>
<organism evidence="5 6">
    <name type="scientific">Brenthis ino</name>
    <name type="common">lesser marbled fritillary</name>
    <dbReference type="NCBI Taxonomy" id="405034"/>
    <lineage>
        <taxon>Eukaryota</taxon>
        <taxon>Metazoa</taxon>
        <taxon>Ecdysozoa</taxon>
        <taxon>Arthropoda</taxon>
        <taxon>Hexapoda</taxon>
        <taxon>Insecta</taxon>
        <taxon>Pterygota</taxon>
        <taxon>Neoptera</taxon>
        <taxon>Endopterygota</taxon>
        <taxon>Lepidoptera</taxon>
        <taxon>Glossata</taxon>
        <taxon>Ditrysia</taxon>
        <taxon>Papilionoidea</taxon>
        <taxon>Nymphalidae</taxon>
        <taxon>Heliconiinae</taxon>
        <taxon>Argynnini</taxon>
        <taxon>Brenthis</taxon>
    </lineage>
</organism>
<feature type="compositionally biased region" description="Polar residues" evidence="3">
    <location>
        <begin position="128"/>
        <end position="140"/>
    </location>
</feature>
<evidence type="ECO:0000259" key="4">
    <source>
        <dbReference type="SMART" id="SM00292"/>
    </source>
</evidence>
<dbReference type="InterPro" id="IPR036420">
    <property type="entry name" value="BRCT_dom_sf"/>
</dbReference>
<dbReference type="Gene3D" id="3.30.40.10">
    <property type="entry name" value="Zinc/RING finger domain, C3HC4 (zinc finger)"/>
    <property type="match status" value="1"/>
</dbReference>
<accession>A0A8J9YGW4</accession>
<dbReference type="SUPFAM" id="SSF52113">
    <property type="entry name" value="BRCT domain"/>
    <property type="match status" value="1"/>
</dbReference>
<proteinExistence type="predicted"/>
<dbReference type="EMBL" id="OV170228">
    <property type="protein sequence ID" value="CAH0730409.1"/>
    <property type="molecule type" value="Genomic_DNA"/>
</dbReference>
<gene>
    <name evidence="5" type="ORF">BINO364_LOCUS15391</name>
</gene>
<dbReference type="GO" id="GO:0085020">
    <property type="term" value="P:protein K6-linked ubiquitination"/>
    <property type="evidence" value="ECO:0007669"/>
    <property type="project" value="TreeGrafter"/>
</dbReference>
<dbReference type="AlphaFoldDB" id="A0A8J9YGW4"/>
<dbReference type="SMART" id="SM00248">
    <property type="entry name" value="ANK"/>
    <property type="match status" value="4"/>
</dbReference>
<feature type="region of interest" description="Disordered" evidence="3">
    <location>
        <begin position="96"/>
        <end position="156"/>
    </location>
</feature>
<protein>
    <recommendedName>
        <fullName evidence="4">BRCT domain-containing protein</fullName>
    </recommendedName>
</protein>
<evidence type="ECO:0000256" key="1">
    <source>
        <dbReference type="ARBA" id="ARBA00022737"/>
    </source>
</evidence>
<dbReference type="OrthoDB" id="2384350at2759"/>
<dbReference type="InterPro" id="IPR001357">
    <property type="entry name" value="BRCT_dom"/>
</dbReference>
<sequence length="537" mass="60337">MSSDKLNKFLKALDTLSQDYTCGVCLEFCKIPITLSTCFHIVCAEHFKALKHCPTCNIPLAGSIPFKDEGLESCINSAKELNKIFEEIRNKNILQDSKAGTSSGTSKNRGKNKLNIENSEKENKKVTGKNNQSANSTANLKKQDSKNENLNSTLLSTTSSKINKAIEKRNKKGETNLHVACRLGKVDTVIDLLKQGANTNTKDNAGWTPLHEAVQNGRLNLVKLLIQYNTLIDVPGQGNETPLHEAVRYNFKEIAEVLVKHGADINAMNCKGETPIQLASEDMKKVLEEAADTIIQTQGVNVTFMSQLYTELDLEDIRVYCISQDKTVQNKLKLLSKHHSNLNIEPKFSKSVTHLVVDSDDDFTCTSTLDILQGIVSGIWILSSLWISKSTNDKIEPFKEYEIQGVGNKAYKGPKNSRYNKYKQLPGIFNGCHFYLHNFNTKHEISKTIVLTKSILSKLIVDAGGVVLRRVPNPELIPEEEKLVPYHAKKGGKLEYCSHYIIFKNIYEPMYNMSHLKALPIGWLIECLEKYELCEPW</sequence>
<feature type="non-terminal residue" evidence="5">
    <location>
        <position position="537"/>
    </location>
</feature>
<evidence type="ECO:0000256" key="2">
    <source>
        <dbReference type="ARBA" id="ARBA00023043"/>
    </source>
</evidence>
<dbReference type="PANTHER" id="PTHR24171:SF8">
    <property type="entry name" value="BRCA1-ASSOCIATED RING DOMAIN PROTEIN 1"/>
    <property type="match status" value="1"/>
</dbReference>
<keyword evidence="1" id="KW-0677">Repeat</keyword>